<dbReference type="STRING" id="688269.Theth_1576"/>
<dbReference type="Pfam" id="PF03780">
    <property type="entry name" value="Asp23"/>
    <property type="match status" value="1"/>
</dbReference>
<protein>
    <recommendedName>
        <fullName evidence="4">Asp23/Gls24 family envelope stress response protein</fullName>
    </recommendedName>
</protein>
<sequence length="115" mass="13034">MDFKGTIDISDNALREIAVRSISSVLEITDERKIKKLRKSVEIERSPEDNVIVNAKLTLPYGKPLTELAKSVMEKVKFDIERMTGLQVLAVNITVEDIEEGEVSIEEEKEDSQKE</sequence>
<dbReference type="InterPro" id="IPR005531">
    <property type="entry name" value="Asp23"/>
</dbReference>
<keyword evidence="3" id="KW-1185">Reference proteome</keyword>
<gene>
    <name evidence="2" type="ORF">Theth_1576</name>
</gene>
<dbReference type="OrthoDB" id="37753at2"/>
<dbReference type="PATRIC" id="fig|688269.3.peg.1624"/>
<evidence type="ECO:0000313" key="2">
    <source>
        <dbReference type="EMBL" id="AEH51629.1"/>
    </source>
</evidence>
<dbReference type="PANTHER" id="PTHR34297:SF2">
    <property type="entry name" value="ASP23_GLS24 FAMILY ENVELOPE STRESS RESPONSE PROTEIN"/>
    <property type="match status" value="1"/>
</dbReference>
<dbReference type="PANTHER" id="PTHR34297">
    <property type="entry name" value="HYPOTHETICAL CYTOSOLIC PROTEIN-RELATED"/>
    <property type="match status" value="1"/>
</dbReference>
<accession>F7YVH4</accession>
<evidence type="ECO:0000256" key="1">
    <source>
        <dbReference type="ARBA" id="ARBA00005721"/>
    </source>
</evidence>
<proteinExistence type="inferred from homology"/>
<reference evidence="2 3" key="1">
    <citation type="submission" date="2010-11" db="EMBL/GenBank/DDBJ databases">
        <title>The complete genome of Thermotoga thermarum DSM 5069.</title>
        <authorList>
            <consortium name="US DOE Joint Genome Institute (JGI-PGF)"/>
            <person name="Lucas S."/>
            <person name="Copeland A."/>
            <person name="Lapidus A."/>
            <person name="Bruce D."/>
            <person name="Goodwin L."/>
            <person name="Pitluck S."/>
            <person name="Kyrpides N."/>
            <person name="Mavromatis K."/>
            <person name="Ivanova N."/>
            <person name="Zeytun A."/>
            <person name="Brettin T."/>
            <person name="Detter J.C."/>
            <person name="Tapia R."/>
            <person name="Han C."/>
            <person name="Land M."/>
            <person name="Hauser L."/>
            <person name="Markowitz V."/>
            <person name="Cheng J.-F."/>
            <person name="Hugenholtz P."/>
            <person name="Woyke T."/>
            <person name="Wu D."/>
            <person name="Spring S."/>
            <person name="Schroeder M."/>
            <person name="Brambilla E."/>
            <person name="Klenk H.-P."/>
            <person name="Eisen J.A."/>
        </authorList>
    </citation>
    <scope>NUCLEOTIDE SEQUENCE [LARGE SCALE GENOMIC DNA]</scope>
    <source>
        <strain evidence="2 3">DSM 5069</strain>
    </source>
</reference>
<dbReference type="KEGG" id="tta:Theth_1576"/>
<dbReference type="RefSeq" id="WP_013932841.1">
    <property type="nucleotide sequence ID" value="NC_015707.1"/>
</dbReference>
<name>F7YVH4_9THEM</name>
<evidence type="ECO:0000313" key="3">
    <source>
        <dbReference type="Proteomes" id="UP000006804"/>
    </source>
</evidence>
<comment type="similarity">
    <text evidence="1">Belongs to the asp23 family.</text>
</comment>
<dbReference type="EMBL" id="CP002351">
    <property type="protein sequence ID" value="AEH51629.1"/>
    <property type="molecule type" value="Genomic_DNA"/>
</dbReference>
<dbReference type="eggNOG" id="COG1302">
    <property type="taxonomic scope" value="Bacteria"/>
</dbReference>
<dbReference type="HOGENOM" id="CLU_167646_0_0_0"/>
<dbReference type="Proteomes" id="UP000006804">
    <property type="component" value="Chromosome"/>
</dbReference>
<organism evidence="2 3">
    <name type="scientific">Pseudothermotoga thermarum DSM 5069</name>
    <dbReference type="NCBI Taxonomy" id="688269"/>
    <lineage>
        <taxon>Bacteria</taxon>
        <taxon>Thermotogati</taxon>
        <taxon>Thermotogota</taxon>
        <taxon>Thermotogae</taxon>
        <taxon>Thermotogales</taxon>
        <taxon>Thermotogaceae</taxon>
        <taxon>Pseudothermotoga</taxon>
    </lineage>
</organism>
<dbReference type="AlphaFoldDB" id="F7YVH4"/>
<evidence type="ECO:0008006" key="4">
    <source>
        <dbReference type="Google" id="ProtNLM"/>
    </source>
</evidence>